<evidence type="ECO:0000313" key="2">
    <source>
        <dbReference type="EMBL" id="OWZ02146.1"/>
    </source>
</evidence>
<dbReference type="OrthoDB" id="126417at2759"/>
<proteinExistence type="predicted"/>
<protein>
    <submittedName>
        <fullName evidence="2">RxLR effector protein</fullName>
    </submittedName>
</protein>
<dbReference type="AlphaFoldDB" id="A0A225V8Q4"/>
<name>A0A225V8Q4_9STRA</name>
<dbReference type="EMBL" id="NBNE01006357">
    <property type="protein sequence ID" value="OWZ02146.1"/>
    <property type="molecule type" value="Genomic_DNA"/>
</dbReference>
<dbReference type="Proteomes" id="UP000198211">
    <property type="component" value="Unassembled WGS sequence"/>
</dbReference>
<feature type="chain" id="PRO_5012940249" evidence="1">
    <location>
        <begin position="24"/>
        <end position="462"/>
    </location>
</feature>
<sequence>MGLYSVALLVAAVFLTNIERATSFELTLANYPSFADHSNAVVQKRLLRNYDDDAEERAIGTGVFSDLVTKIKGGASTIAGKFGKGNKYEARLVASLKLAQIDDTLTSSKLKELTNQIDKINSKKVRVTLIGTLTSRYGDDALAMALLSARHKADSTFKGEIDLLRKQQLARWMKDDNSAGDVFKLLKMDKEVSSRGYKMIRDEKFKILENYVKFVNTQNPGKASLLGGLTAGLGGEEKLWSFLQIAKAHSSTKEKAQSLETSLITKWTGEGQLPTNVFQWLNLYYVDNAFSADNLNRFSKYVDDFNQKRPNEKSLLDIYTNSMKDTLVAEKLIQAMKIPATKDVATKLQKQQLEGWINSGSVEKLKEFVHLNGGGNLIDTLSIKLGDNLKLTLALEKASNVETTPLQKLQYAGWVERHVTPDNILSHVFKKAPGTAINDLTTEEKNIVDKFTKIYNLIKAGD</sequence>
<evidence type="ECO:0000256" key="1">
    <source>
        <dbReference type="SAM" id="SignalP"/>
    </source>
</evidence>
<comment type="caution">
    <text evidence="2">The sequence shown here is derived from an EMBL/GenBank/DDBJ whole genome shotgun (WGS) entry which is preliminary data.</text>
</comment>
<keyword evidence="1" id="KW-0732">Signal</keyword>
<gene>
    <name evidence="2" type="ORF">PHMEG_00026339</name>
</gene>
<keyword evidence="3" id="KW-1185">Reference proteome</keyword>
<organism evidence="2 3">
    <name type="scientific">Phytophthora megakarya</name>
    <dbReference type="NCBI Taxonomy" id="4795"/>
    <lineage>
        <taxon>Eukaryota</taxon>
        <taxon>Sar</taxon>
        <taxon>Stramenopiles</taxon>
        <taxon>Oomycota</taxon>
        <taxon>Peronosporomycetes</taxon>
        <taxon>Peronosporales</taxon>
        <taxon>Peronosporaceae</taxon>
        <taxon>Phytophthora</taxon>
    </lineage>
</organism>
<reference evidence="3" key="1">
    <citation type="submission" date="2017-03" db="EMBL/GenBank/DDBJ databases">
        <title>Phytopthora megakarya and P. palmivora, two closely related causual agents of cacao black pod achieved similar genome size and gene model numbers by different mechanisms.</title>
        <authorList>
            <person name="Ali S."/>
            <person name="Shao J."/>
            <person name="Larry D.J."/>
            <person name="Kronmiller B."/>
            <person name="Shen D."/>
            <person name="Strem M.D."/>
            <person name="Melnick R.L."/>
            <person name="Guiltinan M.J."/>
            <person name="Tyler B.M."/>
            <person name="Meinhardt L.W."/>
            <person name="Bailey B.A."/>
        </authorList>
    </citation>
    <scope>NUCLEOTIDE SEQUENCE [LARGE SCALE GENOMIC DNA]</scope>
    <source>
        <strain evidence="3">zdho120</strain>
    </source>
</reference>
<accession>A0A225V8Q4</accession>
<feature type="signal peptide" evidence="1">
    <location>
        <begin position="1"/>
        <end position="23"/>
    </location>
</feature>
<evidence type="ECO:0000313" key="3">
    <source>
        <dbReference type="Proteomes" id="UP000198211"/>
    </source>
</evidence>